<dbReference type="AlphaFoldDB" id="A0A147EUV2"/>
<dbReference type="EMBL" id="LDRT01000092">
    <property type="protein sequence ID" value="KTR93218.1"/>
    <property type="molecule type" value="Genomic_DNA"/>
</dbReference>
<accession>A0A147EUV2</accession>
<gene>
    <name evidence="1" type="ORF">NS220_13215</name>
</gene>
<dbReference type="Proteomes" id="UP000075025">
    <property type="component" value="Unassembled WGS sequence"/>
</dbReference>
<dbReference type="PATRIC" id="fig|2033.6.peg.3956"/>
<organism evidence="1 2">
    <name type="scientific">Microbacterium testaceum</name>
    <name type="common">Aureobacterium testaceum</name>
    <name type="synonym">Brevibacterium testaceum</name>
    <dbReference type="NCBI Taxonomy" id="2033"/>
    <lineage>
        <taxon>Bacteria</taxon>
        <taxon>Bacillati</taxon>
        <taxon>Actinomycetota</taxon>
        <taxon>Actinomycetes</taxon>
        <taxon>Micrococcales</taxon>
        <taxon>Microbacteriaceae</taxon>
        <taxon>Microbacterium</taxon>
    </lineage>
</organism>
<proteinExistence type="predicted"/>
<reference evidence="1 2" key="1">
    <citation type="journal article" date="2016" name="Front. Microbiol.">
        <title>Genomic Resource of Rice Seed Associated Bacteria.</title>
        <authorList>
            <person name="Midha S."/>
            <person name="Bansal K."/>
            <person name="Sharma S."/>
            <person name="Kumar N."/>
            <person name="Patil P.P."/>
            <person name="Chaudhry V."/>
            <person name="Patil P.B."/>
        </authorList>
    </citation>
    <scope>NUCLEOTIDE SEQUENCE [LARGE SCALE GENOMIC DNA]</scope>
    <source>
        <strain evidence="1 2">NS220</strain>
    </source>
</reference>
<sequence length="61" mass="6951">FTESVASGIPRMIGTTDLERAAARVVPSTREWFEQIKPVLEYGIDDGTFGQLRAYLKRHRL</sequence>
<protein>
    <submittedName>
        <fullName evidence="1">Uncharacterized protein</fullName>
    </submittedName>
</protein>
<evidence type="ECO:0000313" key="2">
    <source>
        <dbReference type="Proteomes" id="UP000075025"/>
    </source>
</evidence>
<comment type="caution">
    <text evidence="1">The sequence shown here is derived from an EMBL/GenBank/DDBJ whole genome shotgun (WGS) entry which is preliminary data.</text>
</comment>
<evidence type="ECO:0000313" key="1">
    <source>
        <dbReference type="EMBL" id="KTR93218.1"/>
    </source>
</evidence>
<feature type="non-terminal residue" evidence="1">
    <location>
        <position position="1"/>
    </location>
</feature>
<name>A0A147EUV2_MICTE</name>